<dbReference type="InterPro" id="IPR044521">
    <property type="entry name" value="AtbZIP8/43"/>
</dbReference>
<accession>A0ABD3D1L5</accession>
<keyword evidence="3" id="KW-0238">DNA-binding</keyword>
<dbReference type="Proteomes" id="UP001632038">
    <property type="component" value="Unassembled WGS sequence"/>
</dbReference>
<dbReference type="GO" id="GO:0046983">
    <property type="term" value="F:protein dimerization activity"/>
    <property type="evidence" value="ECO:0007669"/>
    <property type="project" value="UniProtKB-ARBA"/>
</dbReference>
<dbReference type="SMART" id="SM00338">
    <property type="entry name" value="BRLZ"/>
    <property type="match status" value="1"/>
</dbReference>
<dbReference type="FunFam" id="1.20.5.170:FF:000020">
    <property type="entry name" value="BZIP transcription factor"/>
    <property type="match status" value="1"/>
</dbReference>
<reference evidence="9" key="1">
    <citation type="journal article" date="2024" name="IScience">
        <title>Strigolactones Initiate the Formation of Haustorium-like Structures in Castilleja.</title>
        <authorList>
            <person name="Buerger M."/>
            <person name="Peterson D."/>
            <person name="Chory J."/>
        </authorList>
    </citation>
    <scope>NUCLEOTIDE SEQUENCE [LARGE SCALE GENOMIC DNA]</scope>
</reference>
<keyword evidence="2" id="KW-0805">Transcription regulation</keyword>
<dbReference type="EMBL" id="JAVIJP010000027">
    <property type="protein sequence ID" value="KAL3636155.1"/>
    <property type="molecule type" value="Genomic_DNA"/>
</dbReference>
<sequence>MISSANQEKMLNYFSTLENPSNIFLADFGSLINDNNSFLPASQLDTCFNYQNTIIPIQEFAPNNSSGISNNSTSDEADIDHFSLINERKQRRMISNRESARRSRMRKQRQLDELWAQVNHLRNENHNLIERVNSLSESHVKAVRENECLKEEASDLREMVRDLQMNPCNFTNC</sequence>
<dbReference type="InterPro" id="IPR004827">
    <property type="entry name" value="bZIP"/>
</dbReference>
<dbReference type="GO" id="GO:0005634">
    <property type="term" value="C:nucleus"/>
    <property type="evidence" value="ECO:0007669"/>
    <property type="project" value="UniProtKB-SubCell"/>
</dbReference>
<evidence type="ECO:0000259" key="7">
    <source>
        <dbReference type="PROSITE" id="PS50217"/>
    </source>
</evidence>
<evidence type="ECO:0000256" key="6">
    <source>
        <dbReference type="SAM" id="Coils"/>
    </source>
</evidence>
<feature type="domain" description="BZIP" evidence="7">
    <location>
        <begin position="86"/>
        <end position="138"/>
    </location>
</feature>
<gene>
    <name evidence="8" type="ORF">CASFOL_020702</name>
</gene>
<dbReference type="PANTHER" id="PTHR46324:SF26">
    <property type="entry name" value="OS02G0728001 PROTEIN"/>
    <property type="match status" value="1"/>
</dbReference>
<evidence type="ECO:0000256" key="5">
    <source>
        <dbReference type="ARBA" id="ARBA00023242"/>
    </source>
</evidence>
<dbReference type="PROSITE" id="PS50217">
    <property type="entry name" value="BZIP"/>
    <property type="match status" value="1"/>
</dbReference>
<dbReference type="Pfam" id="PF00170">
    <property type="entry name" value="bZIP_1"/>
    <property type="match status" value="1"/>
</dbReference>
<dbReference type="PROSITE" id="PS00036">
    <property type="entry name" value="BZIP_BASIC"/>
    <property type="match status" value="1"/>
</dbReference>
<dbReference type="PANTHER" id="PTHR46324">
    <property type="entry name" value="BASIC LEUCINE ZIPPER 43-RELATED"/>
    <property type="match status" value="1"/>
</dbReference>
<proteinExistence type="predicted"/>
<evidence type="ECO:0000256" key="3">
    <source>
        <dbReference type="ARBA" id="ARBA00023125"/>
    </source>
</evidence>
<protein>
    <recommendedName>
        <fullName evidence="7">BZIP domain-containing protein</fullName>
    </recommendedName>
</protein>
<dbReference type="GO" id="GO:0003677">
    <property type="term" value="F:DNA binding"/>
    <property type="evidence" value="ECO:0007669"/>
    <property type="project" value="UniProtKB-KW"/>
</dbReference>
<dbReference type="Gene3D" id="1.20.5.170">
    <property type="match status" value="1"/>
</dbReference>
<comment type="subcellular location">
    <subcellularLocation>
        <location evidence="1">Nucleus</location>
    </subcellularLocation>
</comment>
<evidence type="ECO:0000256" key="4">
    <source>
        <dbReference type="ARBA" id="ARBA00023163"/>
    </source>
</evidence>
<keyword evidence="9" id="KW-1185">Reference proteome</keyword>
<name>A0ABD3D1L5_9LAMI</name>
<feature type="coiled-coil region" evidence="6">
    <location>
        <begin position="118"/>
        <end position="166"/>
    </location>
</feature>
<comment type="caution">
    <text evidence="8">The sequence shown here is derived from an EMBL/GenBank/DDBJ whole genome shotgun (WGS) entry which is preliminary data.</text>
</comment>
<keyword evidence="6" id="KW-0175">Coiled coil</keyword>
<dbReference type="CDD" id="cd14702">
    <property type="entry name" value="bZIP_plant_GBF1"/>
    <property type="match status" value="1"/>
</dbReference>
<keyword evidence="5" id="KW-0539">Nucleus</keyword>
<dbReference type="InterPro" id="IPR046347">
    <property type="entry name" value="bZIP_sf"/>
</dbReference>
<organism evidence="8 9">
    <name type="scientific">Castilleja foliolosa</name>
    <dbReference type="NCBI Taxonomy" id="1961234"/>
    <lineage>
        <taxon>Eukaryota</taxon>
        <taxon>Viridiplantae</taxon>
        <taxon>Streptophyta</taxon>
        <taxon>Embryophyta</taxon>
        <taxon>Tracheophyta</taxon>
        <taxon>Spermatophyta</taxon>
        <taxon>Magnoliopsida</taxon>
        <taxon>eudicotyledons</taxon>
        <taxon>Gunneridae</taxon>
        <taxon>Pentapetalae</taxon>
        <taxon>asterids</taxon>
        <taxon>lamiids</taxon>
        <taxon>Lamiales</taxon>
        <taxon>Orobanchaceae</taxon>
        <taxon>Pedicularideae</taxon>
        <taxon>Castillejinae</taxon>
        <taxon>Castilleja</taxon>
    </lineage>
</organism>
<dbReference type="AlphaFoldDB" id="A0ABD3D1L5"/>
<dbReference type="InterPro" id="IPR045314">
    <property type="entry name" value="bZIP_plant_GBF1"/>
</dbReference>
<evidence type="ECO:0000256" key="1">
    <source>
        <dbReference type="ARBA" id="ARBA00004123"/>
    </source>
</evidence>
<evidence type="ECO:0000313" key="8">
    <source>
        <dbReference type="EMBL" id="KAL3636155.1"/>
    </source>
</evidence>
<evidence type="ECO:0000313" key="9">
    <source>
        <dbReference type="Proteomes" id="UP001632038"/>
    </source>
</evidence>
<dbReference type="SUPFAM" id="SSF57959">
    <property type="entry name" value="Leucine zipper domain"/>
    <property type="match status" value="1"/>
</dbReference>
<evidence type="ECO:0000256" key="2">
    <source>
        <dbReference type="ARBA" id="ARBA00023015"/>
    </source>
</evidence>
<keyword evidence="4" id="KW-0804">Transcription</keyword>